<organism evidence="3 4">
    <name type="scientific">Pseudarcicella hirudinis</name>
    <dbReference type="NCBI Taxonomy" id="1079859"/>
    <lineage>
        <taxon>Bacteria</taxon>
        <taxon>Pseudomonadati</taxon>
        <taxon>Bacteroidota</taxon>
        <taxon>Cytophagia</taxon>
        <taxon>Cytophagales</taxon>
        <taxon>Flectobacillaceae</taxon>
        <taxon>Pseudarcicella</taxon>
    </lineage>
</organism>
<sequence length="244" mass="28592">MKMKFKVLLIITLTVFCHFISNAQKTNYSMNGIWEYVDNRSEESFSTSQKSWRIVFEDTTLIVTLFKDRINGVILLLKSGFQNKKKSEIDSLNVSVLANVGAYYTEVFGDEIHKNNFVKKYSIMTYDYLYFDDTNLEMDGGKLAIFNKVNIVPREVYLFLLKKGIEDKKNYTKYLLKSNCYRVIYSLKSIIHFTPNNKQSQQYLLKGDEVEILEEKLVKGTSWLKIRYYGGKTIEGWIKKTDVE</sequence>
<feature type="signal peptide" evidence="1">
    <location>
        <begin position="1"/>
        <end position="23"/>
    </location>
</feature>
<protein>
    <recommendedName>
        <fullName evidence="2">GW domain-containing protein</fullName>
    </recommendedName>
</protein>
<keyword evidence="4" id="KW-1185">Reference proteome</keyword>
<dbReference type="Gene3D" id="2.30.30.40">
    <property type="entry name" value="SH3 Domains"/>
    <property type="match status" value="1"/>
</dbReference>
<evidence type="ECO:0000256" key="1">
    <source>
        <dbReference type="SAM" id="SignalP"/>
    </source>
</evidence>
<keyword evidence="1" id="KW-0732">Signal</keyword>
<dbReference type="AlphaFoldDB" id="A0A1I5W5X6"/>
<gene>
    <name evidence="3" type="ORF">SAMN04515674_1112</name>
</gene>
<dbReference type="Proteomes" id="UP000199306">
    <property type="component" value="Unassembled WGS sequence"/>
</dbReference>
<dbReference type="InterPro" id="IPR025987">
    <property type="entry name" value="GW_dom"/>
</dbReference>
<name>A0A1I5W5X6_9BACT</name>
<feature type="chain" id="PRO_5011550326" description="GW domain-containing protein" evidence="1">
    <location>
        <begin position="24"/>
        <end position="244"/>
    </location>
</feature>
<feature type="domain" description="GW" evidence="2">
    <location>
        <begin position="170"/>
        <end position="243"/>
    </location>
</feature>
<evidence type="ECO:0000259" key="2">
    <source>
        <dbReference type="Pfam" id="PF13457"/>
    </source>
</evidence>
<dbReference type="OrthoDB" id="954509at2"/>
<dbReference type="Pfam" id="PF13457">
    <property type="entry name" value="GW"/>
    <property type="match status" value="1"/>
</dbReference>
<dbReference type="RefSeq" id="WP_092018397.1">
    <property type="nucleotide sequence ID" value="NZ_FOXH01000011.1"/>
</dbReference>
<accession>A0A1I5W5X6</accession>
<dbReference type="EMBL" id="FOXH01000011">
    <property type="protein sequence ID" value="SFQ15148.1"/>
    <property type="molecule type" value="Genomic_DNA"/>
</dbReference>
<reference evidence="3 4" key="1">
    <citation type="submission" date="2016-10" db="EMBL/GenBank/DDBJ databases">
        <authorList>
            <person name="de Groot N.N."/>
        </authorList>
    </citation>
    <scope>NUCLEOTIDE SEQUENCE [LARGE SCALE GENOMIC DNA]</scope>
    <source>
        <strain evidence="4">E92,LMG 26720,CCM 7988</strain>
    </source>
</reference>
<proteinExistence type="predicted"/>
<evidence type="ECO:0000313" key="3">
    <source>
        <dbReference type="EMBL" id="SFQ15148.1"/>
    </source>
</evidence>
<evidence type="ECO:0000313" key="4">
    <source>
        <dbReference type="Proteomes" id="UP000199306"/>
    </source>
</evidence>